<name>A0A0M9G864_LEPPY</name>
<dbReference type="OMA" id="WHKENRP"/>
<reference evidence="2 3" key="1">
    <citation type="submission" date="2015-07" db="EMBL/GenBank/DDBJ databases">
        <title>High-quality genome of monoxenous trypanosomatid Leptomonas pyrrhocoris.</title>
        <authorList>
            <person name="Flegontov P."/>
            <person name="Butenko A."/>
            <person name="Firsov S."/>
            <person name="Vlcek C."/>
            <person name="Logacheva M.D."/>
            <person name="Field M."/>
            <person name="Filatov D."/>
            <person name="Flegontova O."/>
            <person name="Gerasimov E."/>
            <person name="Jackson A.P."/>
            <person name="Kelly S."/>
            <person name="Opperdoes F."/>
            <person name="O'Reilly A."/>
            <person name="Votypka J."/>
            <person name="Yurchenko V."/>
            <person name="Lukes J."/>
        </authorList>
    </citation>
    <scope>NUCLEOTIDE SEQUENCE [LARGE SCALE GENOMIC DNA]</scope>
    <source>
        <strain evidence="2">H10</strain>
    </source>
</reference>
<accession>A0A0M9G864</accession>
<feature type="region of interest" description="Disordered" evidence="1">
    <location>
        <begin position="494"/>
        <end position="520"/>
    </location>
</feature>
<dbReference type="VEuPathDB" id="TriTrypDB:LpyrH10_02_2020"/>
<evidence type="ECO:0000313" key="2">
    <source>
        <dbReference type="EMBL" id="KPA84730.1"/>
    </source>
</evidence>
<organism evidence="2 3">
    <name type="scientific">Leptomonas pyrrhocoris</name>
    <name type="common">Firebug parasite</name>
    <dbReference type="NCBI Taxonomy" id="157538"/>
    <lineage>
        <taxon>Eukaryota</taxon>
        <taxon>Discoba</taxon>
        <taxon>Euglenozoa</taxon>
        <taxon>Kinetoplastea</taxon>
        <taxon>Metakinetoplastina</taxon>
        <taxon>Trypanosomatida</taxon>
        <taxon>Trypanosomatidae</taxon>
        <taxon>Leishmaniinae</taxon>
        <taxon>Leptomonas</taxon>
    </lineage>
</organism>
<gene>
    <name evidence="2" type="ORF">ABB37_01228</name>
</gene>
<evidence type="ECO:0000313" key="3">
    <source>
        <dbReference type="Proteomes" id="UP000037923"/>
    </source>
</evidence>
<protein>
    <submittedName>
        <fullName evidence="2">Uncharacterized protein</fullName>
    </submittedName>
</protein>
<feature type="region of interest" description="Disordered" evidence="1">
    <location>
        <begin position="534"/>
        <end position="570"/>
    </location>
</feature>
<comment type="caution">
    <text evidence="2">The sequence shown here is derived from an EMBL/GenBank/DDBJ whole genome shotgun (WGS) entry which is preliminary data.</text>
</comment>
<dbReference type="RefSeq" id="XP_015663168.1">
    <property type="nucleotide sequence ID" value="XM_015797648.1"/>
</dbReference>
<dbReference type="AlphaFoldDB" id="A0A0M9G864"/>
<dbReference type="OrthoDB" id="273659at2759"/>
<feature type="compositionally biased region" description="Low complexity" evidence="1">
    <location>
        <begin position="536"/>
        <end position="548"/>
    </location>
</feature>
<feature type="region of interest" description="Disordered" evidence="1">
    <location>
        <begin position="28"/>
        <end position="47"/>
    </location>
</feature>
<dbReference type="GeneID" id="26901523"/>
<keyword evidence="3" id="KW-1185">Reference proteome</keyword>
<proteinExistence type="predicted"/>
<dbReference type="EMBL" id="LGTL01000002">
    <property type="protein sequence ID" value="KPA84729.1"/>
    <property type="molecule type" value="Genomic_DNA"/>
</dbReference>
<feature type="compositionally biased region" description="Basic and acidic residues" evidence="1">
    <location>
        <begin position="561"/>
        <end position="570"/>
    </location>
</feature>
<evidence type="ECO:0000256" key="1">
    <source>
        <dbReference type="SAM" id="MobiDB-lite"/>
    </source>
</evidence>
<dbReference type="EMBL" id="LGTL01000002">
    <property type="protein sequence ID" value="KPA84730.1"/>
    <property type="molecule type" value="Genomic_DNA"/>
</dbReference>
<sequence length="606" mass="66163">MDVESGATPAEVLFPGVASADEVPCYDPATTTPHSLMHERPPRPPSPYKTMRQMVQRTSPGKSTVTSTFLRGRRKGQVATAGGGGGGSAFSAAARHLAYATSAGEQMDNAAKKKWGMSGELSSVPNAFVYESTLKGESAVVYVDAETHDSAMEHYALYEAPRQCLVDREENERSALQANEEVAFTSVLIRALQERTELLAGNEAEELVVAEALERAKARHEMLQVIEVEVAARLREQRLGELLEVQFSALLPAHESGYRRIEEDERADLRELFLWHKEHRPLGPGCFIKGPEEDYRLKYPSRGTSAATGSHDRYSLVVGSGRRSTLSFARSSREYAGQLRHKNSPSVTLNGALGELALLPITDGRTTRATSVTQDGTFGPGEEAIFVEEGRLRLKAQKTRRHAELREQRRFTDLAEAQTDARQYVLAEEALCWMHLTRAGVDGLYAAKEAARVRELTEADEKAARAEKEAQRSAMKAQLMRECGLLEDTVNAATTKEDHRDEAEGATTAVSNAEDLARPSGNAAEDVCALARENSDSTVADSAAATDAPFVQGPDADEEGEAQRKDKDAPLAHLRLIAEETDDSAACRRLTKLTSSEAAVDDHDEL</sequence>
<dbReference type="Proteomes" id="UP000037923">
    <property type="component" value="Unassembled WGS sequence"/>
</dbReference>
<dbReference type="RefSeq" id="XP_015663169.1">
    <property type="nucleotide sequence ID" value="XM_015797649.1"/>
</dbReference>